<evidence type="ECO:0000313" key="9">
    <source>
        <dbReference type="EMBL" id="MDQ0291184.1"/>
    </source>
</evidence>
<evidence type="ECO:0000256" key="7">
    <source>
        <dbReference type="RuleBase" id="RU003879"/>
    </source>
</evidence>
<gene>
    <name evidence="9" type="ORF">J3R75_003291</name>
</gene>
<keyword evidence="4 7" id="KW-0812">Transmembrane</keyword>
<dbReference type="GO" id="GO:0022857">
    <property type="term" value="F:transmembrane transporter activity"/>
    <property type="evidence" value="ECO:0007669"/>
    <property type="project" value="InterPro"/>
</dbReference>
<evidence type="ECO:0000256" key="1">
    <source>
        <dbReference type="ARBA" id="ARBA00004162"/>
    </source>
</evidence>
<comment type="caution">
    <text evidence="9">The sequence shown here is derived from an EMBL/GenBank/DDBJ whole genome shotgun (WGS) entry which is preliminary data.</text>
</comment>
<evidence type="ECO:0000256" key="6">
    <source>
        <dbReference type="ARBA" id="ARBA00023136"/>
    </source>
</evidence>
<dbReference type="PANTHER" id="PTHR30558">
    <property type="entry name" value="EXBD MEMBRANE COMPONENT OF PMF-DRIVEN MACROMOLECULE IMPORT SYSTEM"/>
    <property type="match status" value="1"/>
</dbReference>
<dbReference type="Gene3D" id="3.30.420.270">
    <property type="match status" value="1"/>
</dbReference>
<keyword evidence="3" id="KW-1003">Cell membrane</keyword>
<evidence type="ECO:0000313" key="10">
    <source>
        <dbReference type="Proteomes" id="UP001238163"/>
    </source>
</evidence>
<keyword evidence="6 8" id="KW-0472">Membrane</keyword>
<dbReference type="Proteomes" id="UP001238163">
    <property type="component" value="Unassembled WGS sequence"/>
</dbReference>
<organism evidence="9 10">
    <name type="scientific">Oligosphaera ethanolica</name>
    <dbReference type="NCBI Taxonomy" id="760260"/>
    <lineage>
        <taxon>Bacteria</taxon>
        <taxon>Pseudomonadati</taxon>
        <taxon>Lentisphaerota</taxon>
        <taxon>Oligosphaeria</taxon>
        <taxon>Oligosphaerales</taxon>
        <taxon>Oligosphaeraceae</taxon>
        <taxon>Oligosphaera</taxon>
    </lineage>
</organism>
<evidence type="ECO:0000256" key="5">
    <source>
        <dbReference type="ARBA" id="ARBA00022989"/>
    </source>
</evidence>
<comment type="subcellular location">
    <subcellularLocation>
        <location evidence="1">Cell membrane</location>
        <topology evidence="1">Single-pass membrane protein</topology>
    </subcellularLocation>
    <subcellularLocation>
        <location evidence="7">Cell membrane</location>
        <topology evidence="7">Single-pass type II membrane protein</topology>
    </subcellularLocation>
</comment>
<dbReference type="RefSeq" id="WP_307263605.1">
    <property type="nucleotide sequence ID" value="NZ_JAUSVL010000001.1"/>
</dbReference>
<dbReference type="InterPro" id="IPR003400">
    <property type="entry name" value="ExbD"/>
</dbReference>
<evidence type="ECO:0000256" key="8">
    <source>
        <dbReference type="SAM" id="Phobius"/>
    </source>
</evidence>
<accession>A0AAE3VJB9</accession>
<keyword evidence="7" id="KW-0813">Transport</keyword>
<sequence length="141" mass="15935">MNFRNKVQENSVGFQMAPMLDIIFILLIHFMAATIFAHWEHKLGITVPTADSGTRGIRQRGEVIINVDEVGKIYINSQEMSVERLESLLAEIADAFQEYPVVIRADRNSRHQSVMTVLDICTRVKIHNVAFASIPAEGRPE</sequence>
<comment type="similarity">
    <text evidence="2 7">Belongs to the ExbD/TolR family.</text>
</comment>
<protein>
    <submittedName>
        <fullName evidence="9">Biopolymer transport protein ExbD</fullName>
    </submittedName>
</protein>
<evidence type="ECO:0000256" key="4">
    <source>
        <dbReference type="ARBA" id="ARBA00022692"/>
    </source>
</evidence>
<dbReference type="EMBL" id="JAUSVL010000001">
    <property type="protein sequence ID" value="MDQ0291184.1"/>
    <property type="molecule type" value="Genomic_DNA"/>
</dbReference>
<dbReference type="PANTHER" id="PTHR30558:SF3">
    <property type="entry name" value="BIOPOLYMER TRANSPORT PROTEIN EXBD-RELATED"/>
    <property type="match status" value="1"/>
</dbReference>
<dbReference type="Pfam" id="PF02472">
    <property type="entry name" value="ExbD"/>
    <property type="match status" value="1"/>
</dbReference>
<proteinExistence type="inferred from homology"/>
<keyword evidence="7" id="KW-0653">Protein transport</keyword>
<name>A0AAE3VJB9_9BACT</name>
<feature type="transmembrane region" description="Helical" evidence="8">
    <location>
        <begin position="20"/>
        <end position="39"/>
    </location>
</feature>
<dbReference type="AlphaFoldDB" id="A0AAE3VJB9"/>
<reference evidence="9" key="1">
    <citation type="submission" date="2023-07" db="EMBL/GenBank/DDBJ databases">
        <title>Genomic Encyclopedia of Type Strains, Phase IV (KMG-IV): sequencing the most valuable type-strain genomes for metagenomic binning, comparative biology and taxonomic classification.</title>
        <authorList>
            <person name="Goeker M."/>
        </authorList>
    </citation>
    <scope>NUCLEOTIDE SEQUENCE</scope>
    <source>
        <strain evidence="9">DSM 24202</strain>
    </source>
</reference>
<keyword evidence="5 8" id="KW-1133">Transmembrane helix</keyword>
<keyword evidence="10" id="KW-1185">Reference proteome</keyword>
<dbReference type="GO" id="GO:0005886">
    <property type="term" value="C:plasma membrane"/>
    <property type="evidence" value="ECO:0007669"/>
    <property type="project" value="UniProtKB-SubCell"/>
</dbReference>
<evidence type="ECO:0000256" key="2">
    <source>
        <dbReference type="ARBA" id="ARBA00005811"/>
    </source>
</evidence>
<evidence type="ECO:0000256" key="3">
    <source>
        <dbReference type="ARBA" id="ARBA00022475"/>
    </source>
</evidence>
<dbReference type="GO" id="GO:0015031">
    <property type="term" value="P:protein transport"/>
    <property type="evidence" value="ECO:0007669"/>
    <property type="project" value="UniProtKB-KW"/>
</dbReference>